<gene>
    <name evidence="2" type="ORF">CMEL01_16700</name>
</gene>
<reference evidence="2 3" key="1">
    <citation type="submission" date="2016-10" db="EMBL/GenBank/DDBJ databases">
        <title>The genome sequence of Colletotrichum fioriniae PJ7.</title>
        <authorList>
            <person name="Baroncelli R."/>
        </authorList>
    </citation>
    <scope>NUCLEOTIDE SEQUENCE [LARGE SCALE GENOMIC DNA]</scope>
    <source>
        <strain evidence="2">Col 31</strain>
    </source>
</reference>
<evidence type="ECO:0000313" key="2">
    <source>
        <dbReference type="EMBL" id="KAK1454517.1"/>
    </source>
</evidence>
<dbReference type="Proteomes" id="UP001239795">
    <property type="component" value="Unassembled WGS sequence"/>
</dbReference>
<organism evidence="2 3">
    <name type="scientific">Colletotrichum melonis</name>
    <dbReference type="NCBI Taxonomy" id="1209925"/>
    <lineage>
        <taxon>Eukaryota</taxon>
        <taxon>Fungi</taxon>
        <taxon>Dikarya</taxon>
        <taxon>Ascomycota</taxon>
        <taxon>Pezizomycotina</taxon>
        <taxon>Sordariomycetes</taxon>
        <taxon>Hypocreomycetidae</taxon>
        <taxon>Glomerellales</taxon>
        <taxon>Glomerellaceae</taxon>
        <taxon>Colletotrichum</taxon>
        <taxon>Colletotrichum acutatum species complex</taxon>
    </lineage>
</organism>
<keyword evidence="3" id="KW-1185">Reference proteome</keyword>
<evidence type="ECO:0000256" key="1">
    <source>
        <dbReference type="SAM" id="MobiDB-lite"/>
    </source>
</evidence>
<proteinExistence type="predicted"/>
<feature type="region of interest" description="Disordered" evidence="1">
    <location>
        <begin position="109"/>
        <end position="199"/>
    </location>
</feature>
<dbReference type="AlphaFoldDB" id="A0AAI9UC43"/>
<sequence length="661" mass="73413">MPSAEEGRAALLRLRGQLCQGYHDAERTMYEEMMPATDWLGLGWREIRRLTLSACAVASGPQRRRWSRCASVALAHRSEVREINIALGVCLDDLASHDHWLRAVTEPLSAALTPPPGNGHTPRPDGWQRPKRPCRAPAAPQSSPRRSTPTPREEDVDDDDDDDNDDEMEPVAEPSPSWRRRSSPSRAGPAPGPGEFSITASWEDPWARRRLRLIDDLVQQTIELYRSASSCGFPAVLGITHNIAYSLLVMRSWVCEVAAFSTDGALPSSPPARGLTEPHQRLARSRRLWSRLLAGLGTGTPQQEATHNLLSNCMPLVLTYARPAATWPSPWHFGRPWIDLHARLCDLADEPVSGADGSETHLESARAAAKTSMGLFIRTFCPANPEHQAGNGEAVSMLSALLPVRPILSLIGETDCLATLLNVRGLARLLVATSDWVLLTNRRFRCLVHLGLCAHLQTWPTGEARDRGPSRIRWVDDLVGRETTWAVLFDGRRPPATEAEARCWMSRLFVKHEAATSDLDMLIKVCTRRAESYIDDGPFGWVAHSTDNDAEQVVHKGWVSAVKRRLSADVTHQDLTTALIEDVQYRCGIPPVGVIFRRVLEHAPQCAREAGLQPITTDNVAALDSLLVESARRRRLTPRIIDLLRCGDQPERPEPQNKGRR</sequence>
<accession>A0AAI9UC43</accession>
<feature type="compositionally biased region" description="Acidic residues" evidence="1">
    <location>
        <begin position="154"/>
        <end position="170"/>
    </location>
</feature>
<comment type="caution">
    <text evidence="2">The sequence shown here is derived from an EMBL/GenBank/DDBJ whole genome shotgun (WGS) entry which is preliminary data.</text>
</comment>
<protein>
    <submittedName>
        <fullName evidence="2">Uncharacterized protein</fullName>
    </submittedName>
</protein>
<evidence type="ECO:0000313" key="3">
    <source>
        <dbReference type="Proteomes" id="UP001239795"/>
    </source>
</evidence>
<feature type="compositionally biased region" description="Low complexity" evidence="1">
    <location>
        <begin position="135"/>
        <end position="150"/>
    </location>
</feature>
<name>A0AAI9UC43_9PEZI</name>
<dbReference type="EMBL" id="MLGG01000029">
    <property type="protein sequence ID" value="KAK1454517.1"/>
    <property type="molecule type" value="Genomic_DNA"/>
</dbReference>